<dbReference type="Proteomes" id="UP000187203">
    <property type="component" value="Unassembled WGS sequence"/>
</dbReference>
<name>A0A1R3J088_9ROSI</name>
<dbReference type="EMBL" id="AWUE01017131">
    <property type="protein sequence ID" value="OMO88259.1"/>
    <property type="molecule type" value="Genomic_DNA"/>
</dbReference>
<evidence type="ECO:0000313" key="1">
    <source>
        <dbReference type="EMBL" id="OMO88259.1"/>
    </source>
</evidence>
<sequence>MGSGFSVDTAKADANDLAYVRCVQSLELPIETIGAASVKTYIFQLMPPTVLDDIPFSCSAL</sequence>
<organism evidence="1 2">
    <name type="scientific">Corchorus olitorius</name>
    <dbReference type="NCBI Taxonomy" id="93759"/>
    <lineage>
        <taxon>Eukaryota</taxon>
        <taxon>Viridiplantae</taxon>
        <taxon>Streptophyta</taxon>
        <taxon>Embryophyta</taxon>
        <taxon>Tracheophyta</taxon>
        <taxon>Spermatophyta</taxon>
        <taxon>Magnoliopsida</taxon>
        <taxon>eudicotyledons</taxon>
        <taxon>Gunneridae</taxon>
        <taxon>Pentapetalae</taxon>
        <taxon>rosids</taxon>
        <taxon>malvids</taxon>
        <taxon>Malvales</taxon>
        <taxon>Malvaceae</taxon>
        <taxon>Grewioideae</taxon>
        <taxon>Apeibeae</taxon>
        <taxon>Corchorus</taxon>
    </lineage>
</organism>
<protein>
    <submittedName>
        <fullName evidence="1">Uncharacterized protein</fullName>
    </submittedName>
</protein>
<accession>A0A1R3J088</accession>
<keyword evidence="2" id="KW-1185">Reference proteome</keyword>
<evidence type="ECO:0000313" key="2">
    <source>
        <dbReference type="Proteomes" id="UP000187203"/>
    </source>
</evidence>
<comment type="caution">
    <text evidence="1">The sequence shown here is derived from an EMBL/GenBank/DDBJ whole genome shotgun (WGS) entry which is preliminary data.</text>
</comment>
<dbReference type="AlphaFoldDB" id="A0A1R3J088"/>
<reference evidence="2" key="1">
    <citation type="submission" date="2013-09" db="EMBL/GenBank/DDBJ databases">
        <title>Corchorus olitorius genome sequencing.</title>
        <authorList>
            <person name="Alam M."/>
            <person name="Haque M.S."/>
            <person name="Islam M.S."/>
            <person name="Emdad E.M."/>
            <person name="Islam M.M."/>
            <person name="Ahmed B."/>
            <person name="Halim A."/>
            <person name="Hossen Q.M.M."/>
            <person name="Hossain M.Z."/>
            <person name="Ahmed R."/>
            <person name="Khan M.M."/>
            <person name="Islam R."/>
            <person name="Rashid M.M."/>
            <person name="Khan S.A."/>
            <person name="Rahman M.S."/>
            <person name="Alam M."/>
            <person name="Yahiya A.S."/>
            <person name="Khan M.S."/>
            <person name="Azam M.S."/>
            <person name="Haque T."/>
            <person name="Lashkar M.Z.H."/>
            <person name="Akhand A.I."/>
            <person name="Morshed G."/>
            <person name="Roy S."/>
            <person name="Uddin K.S."/>
            <person name="Rabeya T."/>
            <person name="Hossain A.S."/>
            <person name="Chowdhury A."/>
            <person name="Snigdha A.R."/>
            <person name="Mortoza M.S."/>
            <person name="Matin S.A."/>
            <person name="Hoque S.M.E."/>
            <person name="Islam M.K."/>
            <person name="Roy D.K."/>
            <person name="Haider R."/>
            <person name="Moosa M.M."/>
            <person name="Elias S.M."/>
            <person name="Hasan A.M."/>
            <person name="Jahan S."/>
            <person name="Shafiuddin M."/>
            <person name="Mahmood N."/>
            <person name="Shommy N.S."/>
        </authorList>
    </citation>
    <scope>NUCLEOTIDE SEQUENCE [LARGE SCALE GENOMIC DNA]</scope>
    <source>
        <strain evidence="2">cv. O-4</strain>
    </source>
</reference>
<proteinExistence type="predicted"/>
<gene>
    <name evidence="1" type="ORF">COLO4_20340</name>
</gene>